<evidence type="ECO:0000256" key="2">
    <source>
        <dbReference type="ARBA" id="ARBA00022963"/>
    </source>
</evidence>
<comment type="caution">
    <text evidence="7">The sequence shown here is derived from an EMBL/GenBank/DDBJ whole genome shotgun (WGS) entry which is preliminary data.</text>
</comment>
<gene>
    <name evidence="7" type="ORF">IBE52_02700</name>
</gene>
<protein>
    <submittedName>
        <fullName evidence="7">Patatin-like phospholipase family protein</fullName>
    </submittedName>
</protein>
<reference evidence="7 8" key="1">
    <citation type="submission" date="2020-08" db="EMBL/GenBank/DDBJ databases">
        <title>Comparative genomics of Francisella species.</title>
        <authorList>
            <person name="Sahl J."/>
            <person name="Sjodin A."/>
            <person name="Wagner D."/>
            <person name="Forsman M."/>
        </authorList>
    </citation>
    <scope>NUCLEOTIDE SEQUENCE [LARGE SCALE GENOMIC DNA]</scope>
    <source>
        <strain evidence="7 8">F1093</strain>
    </source>
</reference>
<dbReference type="PROSITE" id="PS51257">
    <property type="entry name" value="PROKAR_LIPOPROTEIN"/>
    <property type="match status" value="1"/>
</dbReference>
<dbReference type="PROSITE" id="PS51635">
    <property type="entry name" value="PNPLA"/>
    <property type="match status" value="1"/>
</dbReference>
<feature type="active site" description="Proton acceptor" evidence="4">
    <location>
        <position position="267"/>
    </location>
</feature>
<proteinExistence type="predicted"/>
<name>A0ABS1GAH3_9GAMM</name>
<keyword evidence="2 4" id="KW-0442">Lipid degradation</keyword>
<evidence type="ECO:0000256" key="5">
    <source>
        <dbReference type="SAM" id="SignalP"/>
    </source>
</evidence>
<feature type="chain" id="PRO_5046227263" evidence="5">
    <location>
        <begin position="33"/>
        <end position="401"/>
    </location>
</feature>
<dbReference type="InterPro" id="IPR002641">
    <property type="entry name" value="PNPLA_dom"/>
</dbReference>
<dbReference type="InterPro" id="IPR016035">
    <property type="entry name" value="Acyl_Trfase/lysoPLipase"/>
</dbReference>
<evidence type="ECO:0000256" key="4">
    <source>
        <dbReference type="PROSITE-ProRule" id="PRU01161"/>
    </source>
</evidence>
<feature type="active site" description="Nucleophile" evidence="4">
    <location>
        <position position="121"/>
    </location>
</feature>
<keyword evidence="1 4" id="KW-0378">Hydrolase</keyword>
<keyword evidence="3 4" id="KW-0443">Lipid metabolism</keyword>
<feature type="signal peptide" evidence="5">
    <location>
        <begin position="1"/>
        <end position="32"/>
    </location>
</feature>
<feature type="short sequence motif" description="DGA/G" evidence="4">
    <location>
        <begin position="267"/>
        <end position="269"/>
    </location>
</feature>
<feature type="short sequence motif" description="GXSXG" evidence="4">
    <location>
        <begin position="119"/>
        <end position="123"/>
    </location>
</feature>
<organism evidence="7 8">
    <name type="scientific">Francisella philomiragia</name>
    <dbReference type="NCBI Taxonomy" id="28110"/>
    <lineage>
        <taxon>Bacteria</taxon>
        <taxon>Pseudomonadati</taxon>
        <taxon>Pseudomonadota</taxon>
        <taxon>Gammaproteobacteria</taxon>
        <taxon>Thiotrichales</taxon>
        <taxon>Francisellaceae</taxon>
        <taxon>Francisella</taxon>
    </lineage>
</organism>
<dbReference type="EMBL" id="JACTSG010000002">
    <property type="protein sequence ID" value="MBK2301814.1"/>
    <property type="molecule type" value="Genomic_DNA"/>
</dbReference>
<feature type="domain" description="PNPLA" evidence="6">
    <location>
        <begin position="86"/>
        <end position="281"/>
    </location>
</feature>
<keyword evidence="5" id="KW-0732">Signal</keyword>
<sequence>MNIKKLNFRTILRNLFLLLVMTVITSCSNSTRNPVPKEYAQQANIKGYETVRAHGYGKNEYFQKDLEQSLKTYLSNQGKKPKIDILALSGGGSDGAFSAGIINGWSQSGKRPEFYLVTGISTGALVAPFAFLGEKYDQRLKEAFTTISAKDVFEIDLTNAVLGNSASLASTQPLEKLIEKYMTQEVFDDIIKAHNEGRRLYIGTTNIDNQRVNIWNIGEIAIQPDKEKSLALIRKILLASASIPVAFPPVKFDVKVDHKDYDELHVDGGMMTEVFLYGFSVDFSEALNKINYHDEIDKSLYIIRNSKIHKDYVPVDQSFLSIGTKALFTLTTSQGVGDLFRIYYLSMKDGFKYNFTYIPYSYNPISQEPFDNLEMNQLYELGYKMGKSQDYWKHSPANITF</sequence>
<feature type="short sequence motif" description="GXGXXG" evidence="4">
    <location>
        <begin position="90"/>
        <end position="95"/>
    </location>
</feature>
<evidence type="ECO:0000256" key="1">
    <source>
        <dbReference type="ARBA" id="ARBA00022801"/>
    </source>
</evidence>
<evidence type="ECO:0000313" key="8">
    <source>
        <dbReference type="Proteomes" id="UP000760407"/>
    </source>
</evidence>
<evidence type="ECO:0000256" key="3">
    <source>
        <dbReference type="ARBA" id="ARBA00023098"/>
    </source>
</evidence>
<dbReference type="PANTHER" id="PTHR14226">
    <property type="entry name" value="NEUROPATHY TARGET ESTERASE/SWISS CHEESE D.MELANOGASTER"/>
    <property type="match status" value="1"/>
</dbReference>
<keyword evidence="8" id="KW-1185">Reference proteome</keyword>
<evidence type="ECO:0000313" key="7">
    <source>
        <dbReference type="EMBL" id="MBK2301814.1"/>
    </source>
</evidence>
<evidence type="ECO:0000259" key="6">
    <source>
        <dbReference type="PROSITE" id="PS51635"/>
    </source>
</evidence>
<dbReference type="RefSeq" id="WP_200165880.1">
    <property type="nucleotide sequence ID" value="NZ_JACTSG010000002.1"/>
</dbReference>
<dbReference type="Proteomes" id="UP000760407">
    <property type="component" value="Unassembled WGS sequence"/>
</dbReference>
<dbReference type="SUPFAM" id="SSF52151">
    <property type="entry name" value="FabD/lysophospholipase-like"/>
    <property type="match status" value="1"/>
</dbReference>
<accession>A0ABS1GAH3</accession>
<dbReference type="Pfam" id="PF01734">
    <property type="entry name" value="Patatin"/>
    <property type="match status" value="1"/>
</dbReference>
<dbReference type="PANTHER" id="PTHR14226:SF74">
    <property type="entry name" value="BLR4684 PROTEIN"/>
    <property type="match status" value="1"/>
</dbReference>
<dbReference type="Gene3D" id="3.40.1090.10">
    <property type="entry name" value="Cytosolic phospholipase A2 catalytic domain"/>
    <property type="match status" value="1"/>
</dbReference>
<dbReference type="InterPro" id="IPR050301">
    <property type="entry name" value="NTE"/>
</dbReference>